<evidence type="ECO:0000313" key="2">
    <source>
        <dbReference type="EMBL" id="MFC6996638.1"/>
    </source>
</evidence>
<reference evidence="3" key="1">
    <citation type="journal article" date="2019" name="Int. J. Syst. Evol. Microbiol.">
        <title>The Global Catalogue of Microorganisms (GCM) 10K type strain sequencing project: providing services to taxonomists for standard genome sequencing and annotation.</title>
        <authorList>
            <consortium name="The Broad Institute Genomics Platform"/>
            <consortium name="The Broad Institute Genome Sequencing Center for Infectious Disease"/>
            <person name="Wu L."/>
            <person name="Ma J."/>
        </authorList>
    </citation>
    <scope>NUCLEOTIDE SEQUENCE [LARGE SCALE GENOMIC DNA]</scope>
    <source>
        <strain evidence="3">CGMCC 4.7393</strain>
    </source>
</reference>
<feature type="chain" id="PRO_5045575970" description="Outer membrane protein beta-barrel domain-containing protein" evidence="1">
    <location>
        <begin position="22"/>
        <end position="198"/>
    </location>
</feature>
<dbReference type="EMBL" id="JBHSYQ010000003">
    <property type="protein sequence ID" value="MFC6996638.1"/>
    <property type="molecule type" value="Genomic_DNA"/>
</dbReference>
<dbReference type="Proteomes" id="UP001596405">
    <property type="component" value="Unassembled WGS sequence"/>
</dbReference>
<keyword evidence="1" id="KW-0732">Signal</keyword>
<sequence>MKKLFFFLLIGLLSVQTNAIAQSQAVQEEEYSPYYLKGQFAGSIGLISVGVGKQSFNRRLESDISFGYLPKKFGGDRLYTAAFKSTFFPIKPIEVKAVNWQPLSMGMQISYTFGSDYFASERFLARYPNRYYRFSTAFRYYLFAGGQVNFARVEKLRKFRGYYEVGTMGEYLISYIQNPSYLSPGKIFNLSLGVKMRL</sequence>
<protein>
    <recommendedName>
        <fullName evidence="4">Outer membrane protein beta-barrel domain-containing protein</fullName>
    </recommendedName>
</protein>
<gene>
    <name evidence="2" type="ORF">ACFQHR_03325</name>
</gene>
<keyword evidence="3" id="KW-1185">Reference proteome</keyword>
<accession>A0ABW2DJX9</accession>
<proteinExistence type="predicted"/>
<dbReference type="RefSeq" id="WP_066622394.1">
    <property type="nucleotide sequence ID" value="NZ_JBHSYQ010000003.1"/>
</dbReference>
<comment type="caution">
    <text evidence="2">The sequence shown here is derived from an EMBL/GenBank/DDBJ whole genome shotgun (WGS) entry which is preliminary data.</text>
</comment>
<feature type="signal peptide" evidence="1">
    <location>
        <begin position="1"/>
        <end position="21"/>
    </location>
</feature>
<name>A0ABW2DJX9_9BACT</name>
<evidence type="ECO:0000313" key="3">
    <source>
        <dbReference type="Proteomes" id="UP001596405"/>
    </source>
</evidence>
<organism evidence="2 3">
    <name type="scientific">Rufibacter roseus</name>
    <dbReference type="NCBI Taxonomy" id="1567108"/>
    <lineage>
        <taxon>Bacteria</taxon>
        <taxon>Pseudomonadati</taxon>
        <taxon>Bacteroidota</taxon>
        <taxon>Cytophagia</taxon>
        <taxon>Cytophagales</taxon>
        <taxon>Hymenobacteraceae</taxon>
        <taxon>Rufibacter</taxon>
    </lineage>
</organism>
<evidence type="ECO:0000256" key="1">
    <source>
        <dbReference type="SAM" id="SignalP"/>
    </source>
</evidence>
<evidence type="ECO:0008006" key="4">
    <source>
        <dbReference type="Google" id="ProtNLM"/>
    </source>
</evidence>